<keyword evidence="5" id="KW-1185">Reference proteome</keyword>
<evidence type="ECO:0000256" key="3">
    <source>
        <dbReference type="ARBA" id="ARBA00023033"/>
    </source>
</evidence>
<evidence type="ECO:0008006" key="6">
    <source>
        <dbReference type="Google" id="ProtNLM"/>
    </source>
</evidence>
<sequence length="245" mass="27187">MAAYRVMLHRDQLVHDPELLALLESNTTCRWIGARRQIIAYPISRNTIYNISTAHPDVHFAAEPTASWTTRADKSAMLDVYSDFCPLVHRMLALVPEGNVCEWKLRVHHPLKTWVEGNVALVGDACHPTLPGAAQAIEDGATLGVVLGKLTNSNDIHAGLLVYERLRKERTEYLVAQAAASAVALQLADPDAQAARDEAFRQVKYGGSNPDRSVDRQMQDFVYGHDCIKEAEEHFDEYLAVAKGV</sequence>
<dbReference type="OrthoDB" id="1878542at2759"/>
<evidence type="ECO:0000256" key="1">
    <source>
        <dbReference type="ARBA" id="ARBA00007992"/>
    </source>
</evidence>
<dbReference type="STRING" id="765440.A0A0C3BPM1"/>
<name>A0A0C3BPM1_PILCF</name>
<dbReference type="PANTHER" id="PTHR13789">
    <property type="entry name" value="MONOOXYGENASE"/>
    <property type="match status" value="1"/>
</dbReference>
<dbReference type="InterPro" id="IPR050493">
    <property type="entry name" value="FAD-dep_Monooxygenase_BioMet"/>
</dbReference>
<dbReference type="SUPFAM" id="SSF51905">
    <property type="entry name" value="FAD/NAD(P)-binding domain"/>
    <property type="match status" value="1"/>
</dbReference>
<keyword evidence="2" id="KW-0560">Oxidoreductase</keyword>
<keyword evidence="3" id="KW-0503">Monooxygenase</keyword>
<comment type="similarity">
    <text evidence="1">Belongs to the paxM FAD-dependent monooxygenase family.</text>
</comment>
<dbReference type="SUPFAM" id="SSF54373">
    <property type="entry name" value="FAD-linked reductases, C-terminal domain"/>
    <property type="match status" value="1"/>
</dbReference>
<evidence type="ECO:0000313" key="4">
    <source>
        <dbReference type="EMBL" id="KIM79247.1"/>
    </source>
</evidence>
<dbReference type="InParanoid" id="A0A0C3BPM1"/>
<protein>
    <recommendedName>
        <fullName evidence="6">FAD-binding domain-containing protein</fullName>
    </recommendedName>
</protein>
<dbReference type="HOGENOM" id="CLU_009665_19_3_1"/>
<dbReference type="GO" id="GO:0004497">
    <property type="term" value="F:monooxygenase activity"/>
    <property type="evidence" value="ECO:0007669"/>
    <property type="project" value="UniProtKB-KW"/>
</dbReference>
<dbReference type="EMBL" id="KN833010">
    <property type="protein sequence ID" value="KIM79247.1"/>
    <property type="molecule type" value="Genomic_DNA"/>
</dbReference>
<dbReference type="InterPro" id="IPR036188">
    <property type="entry name" value="FAD/NAD-bd_sf"/>
</dbReference>
<evidence type="ECO:0000313" key="5">
    <source>
        <dbReference type="Proteomes" id="UP000054166"/>
    </source>
</evidence>
<dbReference type="AlphaFoldDB" id="A0A0C3BPM1"/>
<proteinExistence type="inferred from homology"/>
<dbReference type="Proteomes" id="UP000054166">
    <property type="component" value="Unassembled WGS sequence"/>
</dbReference>
<reference evidence="5" key="2">
    <citation type="submission" date="2015-01" db="EMBL/GenBank/DDBJ databases">
        <title>Evolutionary Origins and Diversification of the Mycorrhizal Mutualists.</title>
        <authorList>
            <consortium name="DOE Joint Genome Institute"/>
            <consortium name="Mycorrhizal Genomics Consortium"/>
            <person name="Kohler A."/>
            <person name="Kuo A."/>
            <person name="Nagy L.G."/>
            <person name="Floudas D."/>
            <person name="Copeland A."/>
            <person name="Barry K.W."/>
            <person name="Cichocki N."/>
            <person name="Veneault-Fourrey C."/>
            <person name="LaButti K."/>
            <person name="Lindquist E.A."/>
            <person name="Lipzen A."/>
            <person name="Lundell T."/>
            <person name="Morin E."/>
            <person name="Murat C."/>
            <person name="Riley R."/>
            <person name="Ohm R."/>
            <person name="Sun H."/>
            <person name="Tunlid A."/>
            <person name="Henrissat B."/>
            <person name="Grigoriev I.V."/>
            <person name="Hibbett D.S."/>
            <person name="Martin F."/>
        </authorList>
    </citation>
    <scope>NUCLEOTIDE SEQUENCE [LARGE SCALE GENOMIC DNA]</scope>
    <source>
        <strain evidence="5">F 1598</strain>
    </source>
</reference>
<dbReference type="Gene3D" id="3.50.50.60">
    <property type="entry name" value="FAD/NAD(P)-binding domain"/>
    <property type="match status" value="1"/>
</dbReference>
<organism evidence="4 5">
    <name type="scientific">Piloderma croceum (strain F 1598)</name>
    <dbReference type="NCBI Taxonomy" id="765440"/>
    <lineage>
        <taxon>Eukaryota</taxon>
        <taxon>Fungi</taxon>
        <taxon>Dikarya</taxon>
        <taxon>Basidiomycota</taxon>
        <taxon>Agaricomycotina</taxon>
        <taxon>Agaricomycetes</taxon>
        <taxon>Agaricomycetidae</taxon>
        <taxon>Atheliales</taxon>
        <taxon>Atheliaceae</taxon>
        <taxon>Piloderma</taxon>
    </lineage>
</organism>
<dbReference type="PANTHER" id="PTHR13789:SF147">
    <property type="entry name" value="PUTATIVE (AFU_ORTHOLOGUE AFUA_2G01950)-RELATED"/>
    <property type="match status" value="1"/>
</dbReference>
<reference evidence="4 5" key="1">
    <citation type="submission" date="2014-04" db="EMBL/GenBank/DDBJ databases">
        <authorList>
            <consortium name="DOE Joint Genome Institute"/>
            <person name="Kuo A."/>
            <person name="Tarkka M."/>
            <person name="Buscot F."/>
            <person name="Kohler A."/>
            <person name="Nagy L.G."/>
            <person name="Floudas D."/>
            <person name="Copeland A."/>
            <person name="Barry K.W."/>
            <person name="Cichocki N."/>
            <person name="Veneault-Fourrey C."/>
            <person name="LaButti K."/>
            <person name="Lindquist E.A."/>
            <person name="Lipzen A."/>
            <person name="Lundell T."/>
            <person name="Morin E."/>
            <person name="Murat C."/>
            <person name="Sun H."/>
            <person name="Tunlid A."/>
            <person name="Henrissat B."/>
            <person name="Grigoriev I.V."/>
            <person name="Hibbett D.S."/>
            <person name="Martin F."/>
            <person name="Nordberg H.P."/>
            <person name="Cantor M.N."/>
            <person name="Hua S.X."/>
        </authorList>
    </citation>
    <scope>NUCLEOTIDE SEQUENCE [LARGE SCALE GENOMIC DNA]</scope>
    <source>
        <strain evidence="4 5">F 1598</strain>
    </source>
</reference>
<gene>
    <name evidence="4" type="ORF">PILCRDRAFT_823498</name>
</gene>
<evidence type="ECO:0000256" key="2">
    <source>
        <dbReference type="ARBA" id="ARBA00023002"/>
    </source>
</evidence>
<accession>A0A0C3BPM1</accession>